<dbReference type="InterPro" id="IPR035093">
    <property type="entry name" value="RelE/ParE_toxin_dom_sf"/>
</dbReference>
<feature type="active site" description="Proton donor" evidence="2">
    <location>
        <position position="86"/>
    </location>
</feature>
<dbReference type="GO" id="GO:0004521">
    <property type="term" value="F:RNA endonuclease activity"/>
    <property type="evidence" value="ECO:0007669"/>
    <property type="project" value="TreeGrafter"/>
</dbReference>
<sequence length="91" mass="10761">MYEIEYTNSFKRSFKKCLKRGLDSHVFEAALRILVEKGSLPQNYKPHKLSGKYRGLWECHLQSDWLLIWFQDDDKLILQLIDTGTHSDLFG</sequence>
<dbReference type="Pfam" id="PF15738">
    <property type="entry name" value="YafQ_toxin"/>
    <property type="match status" value="1"/>
</dbReference>
<dbReference type="AlphaFoldDB" id="A0A7C9LSV6"/>
<dbReference type="NCBIfam" id="TIGR02385">
    <property type="entry name" value="RelE_StbE"/>
    <property type="match status" value="1"/>
</dbReference>
<comment type="caution">
    <text evidence="3">The sequence shown here is derived from an EMBL/GenBank/DDBJ whole genome shotgun (WGS) entry which is preliminary data.</text>
</comment>
<keyword evidence="1" id="KW-1277">Toxin-antitoxin system</keyword>
<evidence type="ECO:0000313" key="4">
    <source>
        <dbReference type="Proteomes" id="UP000482295"/>
    </source>
</evidence>
<name>A0A7C9LSV6_9BACT</name>
<keyword evidence="4" id="KW-1185">Reference proteome</keyword>
<organism evidence="3 4">
    <name type="scientific">Prevotella vespertina</name>
    <dbReference type="NCBI Taxonomy" id="2608404"/>
    <lineage>
        <taxon>Bacteria</taxon>
        <taxon>Pseudomonadati</taxon>
        <taxon>Bacteroidota</taxon>
        <taxon>Bacteroidia</taxon>
        <taxon>Bacteroidales</taxon>
        <taxon>Prevotellaceae</taxon>
        <taxon>Prevotella</taxon>
    </lineage>
</organism>
<dbReference type="RefSeq" id="WP_155716388.1">
    <property type="nucleotide sequence ID" value="NZ_VVIQ01000010.1"/>
</dbReference>
<accession>A0A7C9LSV6</accession>
<dbReference type="GO" id="GO:0006402">
    <property type="term" value="P:mRNA catabolic process"/>
    <property type="evidence" value="ECO:0007669"/>
    <property type="project" value="TreeGrafter"/>
</dbReference>
<gene>
    <name evidence="3" type="ORF">F0475_09355</name>
</gene>
<dbReference type="Proteomes" id="UP000482295">
    <property type="component" value="Unassembled WGS sequence"/>
</dbReference>
<proteinExistence type="predicted"/>
<protein>
    <submittedName>
        <fullName evidence="3">Type II toxin-antitoxin system YafQ family toxin</fullName>
    </submittedName>
</protein>
<dbReference type="InterPro" id="IPR007712">
    <property type="entry name" value="RelE/ParE_toxin"/>
</dbReference>
<reference evidence="3 4" key="1">
    <citation type="submission" date="2019-09" db="EMBL/GenBank/DDBJ databases">
        <title>Prevotella A2879 sp. nov., isolated from an abscess of a patient.</title>
        <authorList>
            <person name="Buhl M."/>
            <person name="Oberhettinger P."/>
        </authorList>
    </citation>
    <scope>NUCLEOTIDE SEQUENCE [LARGE SCALE GENOMIC DNA]</scope>
    <source>
        <strain evidence="3 4">A2879</strain>
    </source>
</reference>
<dbReference type="EMBL" id="VVIQ01000010">
    <property type="protein sequence ID" value="MUL28501.1"/>
    <property type="molecule type" value="Genomic_DNA"/>
</dbReference>
<dbReference type="PANTHER" id="PTHR40588">
    <property type="entry name" value="MRNA INTERFERASE TOXIN YAFQ"/>
    <property type="match status" value="1"/>
</dbReference>
<dbReference type="Gene3D" id="3.30.2310.20">
    <property type="entry name" value="RelE-like"/>
    <property type="match status" value="1"/>
</dbReference>
<dbReference type="PIRSF" id="PIRSF006156">
    <property type="entry name" value="YafQ"/>
    <property type="match status" value="1"/>
</dbReference>
<evidence type="ECO:0000313" key="3">
    <source>
        <dbReference type="EMBL" id="MUL28501.1"/>
    </source>
</evidence>
<evidence type="ECO:0000256" key="2">
    <source>
        <dbReference type="PIRSR" id="PIRSR006156-1"/>
    </source>
</evidence>
<dbReference type="SUPFAM" id="SSF143011">
    <property type="entry name" value="RelE-like"/>
    <property type="match status" value="1"/>
</dbReference>
<dbReference type="InterPro" id="IPR004386">
    <property type="entry name" value="Toxin_YafQ-like"/>
</dbReference>
<dbReference type="PANTHER" id="PTHR40588:SF1">
    <property type="entry name" value="MRNA INTERFERASE TOXIN YAFQ"/>
    <property type="match status" value="1"/>
</dbReference>
<evidence type="ECO:0000256" key="1">
    <source>
        <dbReference type="ARBA" id="ARBA00022649"/>
    </source>
</evidence>
<dbReference type="GO" id="GO:0006415">
    <property type="term" value="P:translational termination"/>
    <property type="evidence" value="ECO:0007669"/>
    <property type="project" value="TreeGrafter"/>
</dbReference>